<gene>
    <name evidence="1" type="ordered locus">Ethha_0981</name>
</gene>
<dbReference type="HOGENOM" id="CLU_217919_0_0_9"/>
<dbReference type="eggNOG" id="COG1396">
    <property type="taxonomic scope" value="Bacteria"/>
</dbReference>
<dbReference type="AlphaFoldDB" id="E6U3W7"/>
<proteinExistence type="predicted"/>
<reference evidence="1 2" key="1">
    <citation type="submission" date="2010-12" db="EMBL/GenBank/DDBJ databases">
        <title>Complete sequence of Ethanoligenens harbinense YUAN-3.</title>
        <authorList>
            <person name="Lucas S."/>
            <person name="Copeland A."/>
            <person name="Lapidus A."/>
            <person name="Cheng J.-F."/>
            <person name="Bruce D."/>
            <person name="Goodwin L."/>
            <person name="Pitluck S."/>
            <person name="Chertkov O."/>
            <person name="Misra M."/>
            <person name="Detter J.C."/>
            <person name="Han C."/>
            <person name="Tapia R."/>
            <person name="Land M."/>
            <person name="Hauser L."/>
            <person name="Jeffries C."/>
            <person name="Kyrpides N."/>
            <person name="Ivanova N."/>
            <person name="Mikhailova N."/>
            <person name="Wang A."/>
            <person name="Mouttaki H."/>
            <person name="He Z."/>
            <person name="Zhou J."/>
            <person name="Hemme C.L."/>
            <person name="Woyke T."/>
        </authorList>
    </citation>
    <scope>NUCLEOTIDE SEQUENCE [LARGE SCALE GENOMIC DNA]</scope>
    <source>
        <strain evidence="2">DSM 18485 / JCM 12961 / CGMCC 1.5033 / YUAN-3</strain>
    </source>
</reference>
<dbReference type="KEGG" id="eha:Ethha_0981"/>
<name>E6U3W7_ETHHY</name>
<evidence type="ECO:0000313" key="1">
    <source>
        <dbReference type="EMBL" id="ADU26534.1"/>
    </source>
</evidence>
<accession>E6U3W7</accession>
<evidence type="ECO:0000313" key="2">
    <source>
        <dbReference type="Proteomes" id="UP000001551"/>
    </source>
</evidence>
<keyword evidence="2" id="KW-1185">Reference proteome</keyword>
<sequence length="44" mass="5204">MFEQIRNMQEDRDLTQTQRSSYLNIHQTAYSDCEIGNLNIPLLC</sequence>
<organism evidence="1 2">
    <name type="scientific">Ethanoligenens harbinense (strain DSM 18485 / JCM 12961 / CGMCC 1.5033 / YUAN-3)</name>
    <dbReference type="NCBI Taxonomy" id="663278"/>
    <lineage>
        <taxon>Bacteria</taxon>
        <taxon>Bacillati</taxon>
        <taxon>Bacillota</taxon>
        <taxon>Clostridia</taxon>
        <taxon>Eubacteriales</taxon>
        <taxon>Oscillospiraceae</taxon>
        <taxon>Ethanoligenens</taxon>
    </lineage>
</organism>
<dbReference type="Proteomes" id="UP000001551">
    <property type="component" value="Chromosome"/>
</dbReference>
<protein>
    <submittedName>
        <fullName evidence="1">Transcriptional regulator, XRE family</fullName>
    </submittedName>
</protein>
<dbReference type="EMBL" id="CP002400">
    <property type="protein sequence ID" value="ADU26534.1"/>
    <property type="molecule type" value="Genomic_DNA"/>
</dbReference>